<dbReference type="AlphaFoldDB" id="A0A7S1PD23"/>
<proteinExistence type="predicted"/>
<reference evidence="1" key="1">
    <citation type="submission" date="2021-01" db="EMBL/GenBank/DDBJ databases">
        <authorList>
            <person name="Corre E."/>
            <person name="Pelletier E."/>
            <person name="Niang G."/>
            <person name="Scheremetjew M."/>
            <person name="Finn R."/>
            <person name="Kale V."/>
            <person name="Holt S."/>
            <person name="Cochrane G."/>
            <person name="Meng A."/>
            <person name="Brown T."/>
            <person name="Cohen L."/>
        </authorList>
    </citation>
    <scope>NUCLEOTIDE SEQUENCE</scope>
    <source>
        <strain evidence="1">CCMP3346</strain>
    </source>
</reference>
<protein>
    <submittedName>
        <fullName evidence="1">Uncharacterized protein</fullName>
    </submittedName>
</protein>
<dbReference type="EMBL" id="HBGB01048220">
    <property type="protein sequence ID" value="CAD9073201.1"/>
    <property type="molecule type" value="Transcribed_RNA"/>
</dbReference>
<accession>A0A7S1PD23</accession>
<name>A0A7S1PD23_9ALVE</name>
<evidence type="ECO:0000313" key="1">
    <source>
        <dbReference type="EMBL" id="CAD9073201.1"/>
    </source>
</evidence>
<gene>
    <name evidence="1" type="ORF">VBRA1451_LOCUS28284</name>
</gene>
<organism evidence="1">
    <name type="scientific">Vitrella brassicaformis</name>
    <dbReference type="NCBI Taxonomy" id="1169539"/>
    <lineage>
        <taxon>Eukaryota</taxon>
        <taxon>Sar</taxon>
        <taxon>Alveolata</taxon>
        <taxon>Colpodellida</taxon>
        <taxon>Vitrellaceae</taxon>
        <taxon>Vitrella</taxon>
    </lineage>
</organism>
<sequence length="164" mass="18859">MMLPVERVNQAMLSGLRWMAVCVGCLLAAELMMEAAKHLGVFAATPPLVQKKPVQVLEWGGYDTPSWPRAKRKIKHQFVAVTDPTDPLEGCTWYTRRRPSFPSLWRGGKPPFVMRLVQPDVERVLKWLADRRVVRLYQCEDPDGGVFYQIKRRSAIKRILNNQV</sequence>